<protein>
    <submittedName>
        <fullName evidence="2">Uncharacterized protein</fullName>
    </submittedName>
</protein>
<dbReference type="PATRIC" id="fig|993517.3.peg.3445"/>
<evidence type="ECO:0000256" key="1">
    <source>
        <dbReference type="SAM" id="MobiDB-lite"/>
    </source>
</evidence>
<accession>K5D4C3</accession>
<feature type="compositionally biased region" description="Low complexity" evidence="1">
    <location>
        <begin position="21"/>
        <end position="34"/>
    </location>
</feature>
<comment type="caution">
    <text evidence="2">The sequence shown here is derived from an EMBL/GenBank/DDBJ whole genome shotgun (WGS) entry which is preliminary data.</text>
</comment>
<feature type="region of interest" description="Disordered" evidence="1">
    <location>
        <begin position="21"/>
        <end position="65"/>
    </location>
</feature>
<gene>
    <name evidence="2" type="ORF">RBSH_03173</name>
</gene>
<name>K5D4C3_RHOBT</name>
<evidence type="ECO:0000313" key="2">
    <source>
        <dbReference type="EMBL" id="EKK01507.1"/>
    </source>
</evidence>
<dbReference type="AlphaFoldDB" id="K5D4C3"/>
<organism evidence="2 3">
    <name type="scientific">Rhodopirellula baltica SH28</name>
    <dbReference type="NCBI Taxonomy" id="993517"/>
    <lineage>
        <taxon>Bacteria</taxon>
        <taxon>Pseudomonadati</taxon>
        <taxon>Planctomycetota</taxon>
        <taxon>Planctomycetia</taxon>
        <taxon>Pirellulales</taxon>
        <taxon>Pirellulaceae</taxon>
        <taxon>Rhodopirellula</taxon>
    </lineage>
</organism>
<feature type="compositionally biased region" description="Basic and acidic residues" evidence="1">
    <location>
        <begin position="35"/>
        <end position="54"/>
    </location>
</feature>
<dbReference type="EMBL" id="AMCW01000094">
    <property type="protein sequence ID" value="EKK01507.1"/>
    <property type="molecule type" value="Genomic_DNA"/>
</dbReference>
<evidence type="ECO:0000313" key="3">
    <source>
        <dbReference type="Proteomes" id="UP000007993"/>
    </source>
</evidence>
<sequence>MPVLLAGLLAIGVYGCSSPESDPVASPAAPASGISDDHSDHDHSQHDHGDHTTVDVDSPMAKMMPGLKELSPEDYKSAMAQHMCPVSGEMLGTMGAPEKVDVDGKSVWICCDGCKDKLLADPDKYLAKLNQ</sequence>
<proteinExistence type="predicted"/>
<dbReference type="Proteomes" id="UP000007993">
    <property type="component" value="Unassembled WGS sequence"/>
</dbReference>
<reference evidence="2 3" key="1">
    <citation type="journal article" date="2013" name="Mar. Genomics">
        <title>Expression of sulfatases in Rhodopirellula baltica and the diversity of sulfatases in the genus Rhodopirellula.</title>
        <authorList>
            <person name="Wegner C.E."/>
            <person name="Richter-Heitmann T."/>
            <person name="Klindworth A."/>
            <person name="Klockow C."/>
            <person name="Richter M."/>
            <person name="Achstetter T."/>
            <person name="Glockner F.O."/>
            <person name="Harder J."/>
        </authorList>
    </citation>
    <scope>NUCLEOTIDE SEQUENCE [LARGE SCALE GENOMIC DNA]</scope>
    <source>
        <strain evidence="2 3">SH28</strain>
    </source>
</reference>